<dbReference type="Proteomes" id="UP001432027">
    <property type="component" value="Unassembled WGS sequence"/>
</dbReference>
<comment type="caution">
    <text evidence="1">The sequence shown here is derived from an EMBL/GenBank/DDBJ whole genome shotgun (WGS) entry which is preliminary data.</text>
</comment>
<dbReference type="AlphaFoldDB" id="A0AAV5T481"/>
<dbReference type="EMBL" id="BTSX01000003">
    <property type="protein sequence ID" value="GMS90387.1"/>
    <property type="molecule type" value="Genomic_DNA"/>
</dbReference>
<gene>
    <name evidence="1" type="ORF">PENTCL1PPCAC_12562</name>
</gene>
<keyword evidence="2" id="KW-1185">Reference proteome</keyword>
<accession>A0AAV5T481</accession>
<protein>
    <submittedName>
        <fullName evidence="1">Uncharacterized protein</fullName>
    </submittedName>
</protein>
<organism evidence="1 2">
    <name type="scientific">Pristionchus entomophagus</name>
    <dbReference type="NCBI Taxonomy" id="358040"/>
    <lineage>
        <taxon>Eukaryota</taxon>
        <taxon>Metazoa</taxon>
        <taxon>Ecdysozoa</taxon>
        <taxon>Nematoda</taxon>
        <taxon>Chromadorea</taxon>
        <taxon>Rhabditida</taxon>
        <taxon>Rhabditina</taxon>
        <taxon>Diplogasteromorpha</taxon>
        <taxon>Diplogasteroidea</taxon>
        <taxon>Neodiplogasteridae</taxon>
        <taxon>Pristionchus</taxon>
    </lineage>
</organism>
<name>A0AAV5T481_9BILA</name>
<reference evidence="1" key="1">
    <citation type="submission" date="2023-10" db="EMBL/GenBank/DDBJ databases">
        <title>Genome assembly of Pristionchus species.</title>
        <authorList>
            <person name="Yoshida K."/>
            <person name="Sommer R.J."/>
        </authorList>
    </citation>
    <scope>NUCLEOTIDE SEQUENCE</scope>
    <source>
        <strain evidence="1">RS0144</strain>
    </source>
</reference>
<proteinExistence type="predicted"/>
<evidence type="ECO:0000313" key="2">
    <source>
        <dbReference type="Proteomes" id="UP001432027"/>
    </source>
</evidence>
<sequence length="129" mass="15181">MYSNECPDPVKVLQNLSSHIGSLSINQRRCSEVHTEANHFFGLNDVYWAPIFLHMFSHLKFDTLCIKNCFYTNYLSDESARILREELPMLGNKVLYRVTGEFYKPNYTMNERSVTATYFDDSYSTRVKR</sequence>
<evidence type="ECO:0000313" key="1">
    <source>
        <dbReference type="EMBL" id="GMS90387.1"/>
    </source>
</evidence>